<evidence type="ECO:0000313" key="2">
    <source>
        <dbReference type="Proteomes" id="UP001314229"/>
    </source>
</evidence>
<dbReference type="AlphaFoldDB" id="A0AAV1P643"/>
<dbReference type="EMBL" id="CAWUFR010000087">
    <property type="protein sequence ID" value="CAK6965851.1"/>
    <property type="molecule type" value="Genomic_DNA"/>
</dbReference>
<accession>A0AAV1P643</accession>
<keyword evidence="2" id="KW-1185">Reference proteome</keyword>
<protein>
    <submittedName>
        <fullName evidence="1">Uncharacterized protein</fullName>
    </submittedName>
</protein>
<dbReference type="Proteomes" id="UP001314229">
    <property type="component" value="Unassembled WGS sequence"/>
</dbReference>
<name>A0AAV1P643_SCOSC</name>
<proteinExistence type="predicted"/>
<comment type="caution">
    <text evidence="1">The sequence shown here is derived from an EMBL/GenBank/DDBJ whole genome shotgun (WGS) entry which is preliminary data.</text>
</comment>
<sequence>MSLPFQASNDKANEKGLALYLPVSPSPLLSSPAVSLDLCSLQMGPGCCSTYQDDVGPSCLLLLLPLLFLGLYPLSNTRKPDTTFKRAHLSDITGRTVRQKCKSLWRVEMKN</sequence>
<evidence type="ECO:0000313" key="1">
    <source>
        <dbReference type="EMBL" id="CAK6965851.1"/>
    </source>
</evidence>
<reference evidence="1 2" key="1">
    <citation type="submission" date="2024-01" db="EMBL/GenBank/DDBJ databases">
        <authorList>
            <person name="Alioto T."/>
            <person name="Alioto T."/>
            <person name="Gomez Garrido J."/>
        </authorList>
    </citation>
    <scope>NUCLEOTIDE SEQUENCE [LARGE SCALE GENOMIC DNA]</scope>
</reference>
<organism evidence="1 2">
    <name type="scientific">Scomber scombrus</name>
    <name type="common">Atlantic mackerel</name>
    <name type="synonym">Scomber vernalis</name>
    <dbReference type="NCBI Taxonomy" id="13677"/>
    <lineage>
        <taxon>Eukaryota</taxon>
        <taxon>Metazoa</taxon>
        <taxon>Chordata</taxon>
        <taxon>Craniata</taxon>
        <taxon>Vertebrata</taxon>
        <taxon>Euteleostomi</taxon>
        <taxon>Actinopterygii</taxon>
        <taxon>Neopterygii</taxon>
        <taxon>Teleostei</taxon>
        <taxon>Neoteleostei</taxon>
        <taxon>Acanthomorphata</taxon>
        <taxon>Pelagiaria</taxon>
        <taxon>Scombriformes</taxon>
        <taxon>Scombridae</taxon>
        <taxon>Scomber</taxon>
    </lineage>
</organism>
<gene>
    <name evidence="1" type="ORF">FSCOSCO3_A010468</name>
</gene>